<accession>A0ABT2HVA9</accession>
<evidence type="ECO:0000259" key="1">
    <source>
        <dbReference type="Pfam" id="PF07811"/>
    </source>
</evidence>
<reference evidence="2 3" key="1">
    <citation type="submission" date="2022-04" db="EMBL/GenBank/DDBJ databases">
        <title>Human microbiome associated bacterial genomes.</title>
        <authorList>
            <person name="Sandstrom S."/>
            <person name="Salamzade R."/>
            <person name="Kalan L.R."/>
        </authorList>
    </citation>
    <scope>NUCLEOTIDE SEQUENCE [LARGE SCALE GENOMIC DNA]</scope>
    <source>
        <strain evidence="3">p3-SID1799</strain>
    </source>
</reference>
<evidence type="ECO:0000313" key="3">
    <source>
        <dbReference type="Proteomes" id="UP001525379"/>
    </source>
</evidence>
<protein>
    <submittedName>
        <fullName evidence="2">Pilus assembly protein</fullName>
    </submittedName>
</protein>
<gene>
    <name evidence="2" type="ORF">M3D15_02765</name>
</gene>
<dbReference type="RefSeq" id="WP_260103855.1">
    <property type="nucleotide sequence ID" value="NZ_JALXSQ010000006.1"/>
</dbReference>
<comment type="caution">
    <text evidence="2">The sequence shown here is derived from an EMBL/GenBank/DDBJ whole genome shotgun (WGS) entry which is preliminary data.</text>
</comment>
<evidence type="ECO:0000313" key="2">
    <source>
        <dbReference type="EMBL" id="MCT2042265.1"/>
    </source>
</evidence>
<organism evidence="2 3">
    <name type="scientific">Pseudoclavibacter albus</name>
    <dbReference type="NCBI Taxonomy" id="272241"/>
    <lineage>
        <taxon>Bacteria</taxon>
        <taxon>Bacillati</taxon>
        <taxon>Actinomycetota</taxon>
        <taxon>Actinomycetes</taxon>
        <taxon>Micrococcales</taxon>
        <taxon>Microbacteriaceae</taxon>
        <taxon>Pseudoclavibacter</taxon>
    </lineage>
</organism>
<name>A0ABT2HVA9_9MICO</name>
<dbReference type="Proteomes" id="UP001525379">
    <property type="component" value="Unassembled WGS sequence"/>
</dbReference>
<dbReference type="EMBL" id="JALXSQ010000006">
    <property type="protein sequence ID" value="MCT2042265.1"/>
    <property type="molecule type" value="Genomic_DNA"/>
</dbReference>
<feature type="domain" description="TadE-like" evidence="1">
    <location>
        <begin position="20"/>
        <end position="62"/>
    </location>
</feature>
<sequence>MRSTESAATRMLARWRSERGSAPAEWALVASLLTLVFLTVLQLGFAMYVRTVATDAAAEGARYAGLVGADLAAGEARARDVLERSLAPEYAEQVSAHYTDYLGVPAVEVVVVAPLPLVGLLGLPDAMEVKGHAPREELLAQAQG</sequence>
<proteinExistence type="predicted"/>
<keyword evidence="3" id="KW-1185">Reference proteome</keyword>
<dbReference type="Pfam" id="PF07811">
    <property type="entry name" value="TadE"/>
    <property type="match status" value="1"/>
</dbReference>
<dbReference type="InterPro" id="IPR012495">
    <property type="entry name" value="TadE-like_dom"/>
</dbReference>